<gene>
    <name evidence="2" type="ORF">Bca52824_060105</name>
</gene>
<sequence>MISFLLVVTTSFGVVAGEKEVDLDSNGNPVKSTALYFLKVQSPERTSWISRYGSSILSFDPCLKRVVSAPAGIMNPPEAFASDLSSDVVRVSTELNIRLVLMPRICRETGYWRVEDRSSSTKAVVLTGSKSSNDSTFTIMKSSDGLYKISFGGADKPKELGLEKLDDRGTWVLALSNGNHSRLGFSFHLVVPS</sequence>
<evidence type="ECO:0000313" key="3">
    <source>
        <dbReference type="Proteomes" id="UP000886595"/>
    </source>
</evidence>
<dbReference type="AlphaFoldDB" id="A0A8X7QVP7"/>
<dbReference type="Gene3D" id="2.80.10.50">
    <property type="match status" value="1"/>
</dbReference>
<dbReference type="EMBL" id="JAAMPC010000012">
    <property type="protein sequence ID" value="KAG2277550.1"/>
    <property type="molecule type" value="Genomic_DNA"/>
</dbReference>
<dbReference type="Proteomes" id="UP000886595">
    <property type="component" value="Unassembled WGS sequence"/>
</dbReference>
<keyword evidence="3" id="KW-1185">Reference proteome</keyword>
<dbReference type="InterPro" id="IPR011065">
    <property type="entry name" value="Kunitz_inhibitor_STI-like_sf"/>
</dbReference>
<keyword evidence="1" id="KW-0732">Signal</keyword>
<proteinExistence type="predicted"/>
<reference evidence="2 3" key="1">
    <citation type="submission" date="2020-02" db="EMBL/GenBank/DDBJ databases">
        <authorList>
            <person name="Ma Q."/>
            <person name="Huang Y."/>
            <person name="Song X."/>
            <person name="Pei D."/>
        </authorList>
    </citation>
    <scope>NUCLEOTIDE SEQUENCE [LARGE SCALE GENOMIC DNA]</scope>
    <source>
        <strain evidence="2">Sxm20200214</strain>
        <tissue evidence="2">Leaf</tissue>
    </source>
</reference>
<dbReference type="CDD" id="cd23369">
    <property type="entry name" value="beta-trefoil_STI_AtKTI6-like"/>
    <property type="match status" value="1"/>
</dbReference>
<comment type="caution">
    <text evidence="2">The sequence shown here is derived from an EMBL/GenBank/DDBJ whole genome shotgun (WGS) entry which is preliminary data.</text>
</comment>
<dbReference type="GO" id="GO:0004866">
    <property type="term" value="F:endopeptidase inhibitor activity"/>
    <property type="evidence" value="ECO:0007669"/>
    <property type="project" value="InterPro"/>
</dbReference>
<dbReference type="PANTHER" id="PTHR33107">
    <property type="entry name" value="KUNITZ TRYPSIN INHIBITOR 2"/>
    <property type="match status" value="1"/>
</dbReference>
<feature type="chain" id="PRO_5036451965" evidence="1">
    <location>
        <begin position="18"/>
        <end position="193"/>
    </location>
</feature>
<dbReference type="SMART" id="SM00452">
    <property type="entry name" value="STI"/>
    <property type="match status" value="1"/>
</dbReference>
<dbReference type="InterPro" id="IPR002160">
    <property type="entry name" value="Prot_inh_Kunz-lg"/>
</dbReference>
<organism evidence="2 3">
    <name type="scientific">Brassica carinata</name>
    <name type="common">Ethiopian mustard</name>
    <name type="synonym">Abyssinian cabbage</name>
    <dbReference type="NCBI Taxonomy" id="52824"/>
    <lineage>
        <taxon>Eukaryota</taxon>
        <taxon>Viridiplantae</taxon>
        <taxon>Streptophyta</taxon>
        <taxon>Embryophyta</taxon>
        <taxon>Tracheophyta</taxon>
        <taxon>Spermatophyta</taxon>
        <taxon>Magnoliopsida</taxon>
        <taxon>eudicotyledons</taxon>
        <taxon>Gunneridae</taxon>
        <taxon>Pentapetalae</taxon>
        <taxon>rosids</taxon>
        <taxon>malvids</taxon>
        <taxon>Brassicales</taxon>
        <taxon>Brassicaceae</taxon>
        <taxon>Brassiceae</taxon>
        <taxon>Brassica</taxon>
    </lineage>
</organism>
<dbReference type="OrthoDB" id="1075502at2759"/>
<name>A0A8X7QVP7_BRACI</name>
<protein>
    <submittedName>
        <fullName evidence="2">Uncharacterized protein</fullName>
    </submittedName>
</protein>
<dbReference type="PANTHER" id="PTHR33107:SF53">
    <property type="entry name" value="NEPROSIN DOMAIN-CONTAINING PROTEIN"/>
    <property type="match status" value="1"/>
</dbReference>
<dbReference type="SUPFAM" id="SSF50386">
    <property type="entry name" value="STI-like"/>
    <property type="match status" value="1"/>
</dbReference>
<evidence type="ECO:0000256" key="1">
    <source>
        <dbReference type="SAM" id="SignalP"/>
    </source>
</evidence>
<dbReference type="Pfam" id="PF00197">
    <property type="entry name" value="Kunitz_legume"/>
    <property type="match status" value="1"/>
</dbReference>
<feature type="signal peptide" evidence="1">
    <location>
        <begin position="1"/>
        <end position="17"/>
    </location>
</feature>
<accession>A0A8X7QVP7</accession>
<evidence type="ECO:0000313" key="2">
    <source>
        <dbReference type="EMBL" id="KAG2277550.1"/>
    </source>
</evidence>